<feature type="domain" description="Trans-sialidase C-terminal" evidence="3">
    <location>
        <begin position="522"/>
        <end position="733"/>
    </location>
</feature>
<evidence type="ECO:0000313" key="5">
    <source>
        <dbReference type="Proteomes" id="UP000007350"/>
    </source>
</evidence>
<dbReference type="InterPro" id="IPR011040">
    <property type="entry name" value="Sialidase"/>
</dbReference>
<dbReference type="InterPro" id="IPR013320">
    <property type="entry name" value="ConA-like_dom_sf"/>
</dbReference>
<feature type="domain" description="Sialidase" evidence="2">
    <location>
        <begin position="101"/>
        <end position="460"/>
    </location>
</feature>
<proteinExistence type="predicted"/>
<feature type="region of interest" description="Disordered" evidence="1">
    <location>
        <begin position="750"/>
        <end position="775"/>
    </location>
</feature>
<protein>
    <submittedName>
        <fullName evidence="4">Trans-sialidase, putative</fullName>
    </submittedName>
</protein>
<dbReference type="Gene3D" id="2.120.10.10">
    <property type="match status" value="1"/>
</dbReference>
<sequence length="811" mass="87533">MLSRIAAVKAPRTHNRRRVTGSSGRRREGRESEQQRPNMSRRVFTSAVLLFLVAMGMCCGIGAAAAVESNGAAQASASQQKTYFDWRDVNDDNETVSSLRVPSLIEMNGNVFAVAEAGCTKKDDKSGFNGIASELLRLNNGQPKEKLDKTKLNVQVLDKCPFEGGNCPSQDAAQAGSQDETKVHVSRPTTVVRGSGIYMLAGNYSGKSAAVAGKTEKDNWGLLLVKGNVSDGDSGSRIHWKDTYGLPWTLFKKQHGSLTRLIGSGGSGVKATDGTIVFPVEATMNNDAENDGKQKTVSLFIYSRDIASWTLSKGMSDDGCSGPSVVEWKEKKLIMMTVCDDGRRRVYEIGDKGKSWTEARGTLSRVWGNKKGGSGVGGGFITANIEERKVMLVTVPVYAKKADKKENQKGELHLWLTDNTHIVDIGPVSGGDADDVAARPLLYKSGGIGSNKEELIALYEKKKKGDGEASPGMVSVLLTAELQRVKEVLATWKEVDDIVSKLCSSSTEKHVSTGTNCSAVKITDGLVGFLSGNFSGNTWRDEYLGVNATVNNKDGAEKTDHGVKFKGLGAGAEWPVGMQGENQLYHFANYNFTLVATVSIHKVPTKEVNIPLLGVRVGNKEENKFLELSYDSGKKWRVLCTNEPTKEHNNNWETGKTYQVALMLENGTQGSVYVDGERVGGDRACELKNTDSKKAISHFYIGGDGGSAGNPRRQEDVSVTVTNVLLYNRLLSSEEIGFLNANKISIPKTVDEGNSSSVVPRPKRSAEPLAEGATRGVTTRHVGAHVDSSTVHGSELLPLLLLLGLWGFAAL</sequence>
<dbReference type="GO" id="GO:0004308">
    <property type="term" value="F:exo-alpha-sialidase activity"/>
    <property type="evidence" value="ECO:0007669"/>
    <property type="project" value="InterPro"/>
</dbReference>
<evidence type="ECO:0000313" key="4">
    <source>
        <dbReference type="EMBL" id="EKF26560.1"/>
    </source>
</evidence>
<organism evidence="4 5">
    <name type="scientific">Trypanosoma cruzi marinkellei</name>
    <dbReference type="NCBI Taxonomy" id="85056"/>
    <lineage>
        <taxon>Eukaryota</taxon>
        <taxon>Discoba</taxon>
        <taxon>Euglenozoa</taxon>
        <taxon>Kinetoplastea</taxon>
        <taxon>Metakinetoplastina</taxon>
        <taxon>Trypanosomatida</taxon>
        <taxon>Trypanosomatidae</taxon>
        <taxon>Trypanosoma</taxon>
        <taxon>Schizotrypanum</taxon>
    </lineage>
</organism>
<dbReference type="InterPro" id="IPR055239">
    <property type="entry name" value="TS_C"/>
</dbReference>
<dbReference type="PRINTS" id="PR01803">
    <property type="entry name" value="TCSIALIDASE"/>
</dbReference>
<reference evidence="4 5" key="1">
    <citation type="journal article" date="2012" name="BMC Genomics">
        <title>Comparative genomic analysis of human infective Trypanosoma cruzi lineages with the bat-restricted subspecies T. cruzi marinkellei.</title>
        <authorList>
            <person name="Franzen O."/>
            <person name="Talavera-Lopez C."/>
            <person name="Ochaya S."/>
            <person name="Butler C.E."/>
            <person name="Messenger L.A."/>
            <person name="Lewis M.D."/>
            <person name="Llewellyn M.S."/>
            <person name="Marinkelle C.J."/>
            <person name="Tyler K.M."/>
            <person name="Miles M.A."/>
            <person name="Andersson B."/>
        </authorList>
    </citation>
    <scope>NUCLEOTIDE SEQUENCE [LARGE SCALE GENOMIC DNA]</scope>
    <source>
        <strain evidence="4 5">B7</strain>
    </source>
</reference>
<keyword evidence="5" id="KW-1185">Reference proteome</keyword>
<dbReference type="InterPro" id="IPR021287">
    <property type="entry name" value="Trans-sialidase_CS"/>
</dbReference>
<evidence type="ECO:0000259" key="2">
    <source>
        <dbReference type="Pfam" id="PF13859"/>
    </source>
</evidence>
<dbReference type="Pfam" id="PF22925">
    <property type="entry name" value="TS_C"/>
    <property type="match status" value="1"/>
</dbReference>
<feature type="compositionally biased region" description="Basic and acidic residues" evidence="1">
    <location>
        <begin position="25"/>
        <end position="34"/>
    </location>
</feature>
<dbReference type="SUPFAM" id="SSF49899">
    <property type="entry name" value="Concanavalin A-like lectins/glucanases"/>
    <property type="match status" value="1"/>
</dbReference>
<dbReference type="OrthoDB" id="252103at2759"/>
<dbReference type="SUPFAM" id="SSF50939">
    <property type="entry name" value="Sialidases"/>
    <property type="match status" value="1"/>
</dbReference>
<gene>
    <name evidence="4" type="ORF">MOQ_009741</name>
</gene>
<comment type="caution">
    <text evidence="4">The sequence shown here is derived from an EMBL/GenBank/DDBJ whole genome shotgun (WGS) entry which is preliminary data.</text>
</comment>
<dbReference type="Gene3D" id="2.60.120.200">
    <property type="match status" value="1"/>
</dbReference>
<dbReference type="Pfam" id="PF11052">
    <property type="entry name" value="Tr-sialidase_C"/>
    <property type="match status" value="1"/>
</dbReference>
<dbReference type="Pfam" id="PF13859">
    <property type="entry name" value="BNR_3"/>
    <property type="match status" value="1"/>
</dbReference>
<dbReference type="InterPro" id="IPR036278">
    <property type="entry name" value="Sialidase_sf"/>
</dbReference>
<dbReference type="CDD" id="cd15482">
    <property type="entry name" value="Sialidase_non-viral"/>
    <property type="match status" value="1"/>
</dbReference>
<feature type="region of interest" description="Disordered" evidence="1">
    <location>
        <begin position="1"/>
        <end position="39"/>
    </location>
</feature>
<evidence type="ECO:0000256" key="1">
    <source>
        <dbReference type="SAM" id="MobiDB-lite"/>
    </source>
</evidence>
<name>K2MHH2_TRYCR</name>
<evidence type="ECO:0000259" key="3">
    <source>
        <dbReference type="Pfam" id="PF22925"/>
    </source>
</evidence>
<dbReference type="Proteomes" id="UP000007350">
    <property type="component" value="Unassembled WGS sequence"/>
</dbReference>
<dbReference type="AlphaFoldDB" id="K2MHH2"/>
<dbReference type="EMBL" id="AHKC01020375">
    <property type="protein sequence ID" value="EKF26560.1"/>
    <property type="molecule type" value="Genomic_DNA"/>
</dbReference>
<dbReference type="InterPro" id="IPR008377">
    <property type="entry name" value="Sialidase_trypan"/>
</dbReference>
<accession>K2MHH2</accession>